<dbReference type="GO" id="GO:0045292">
    <property type="term" value="P:mRNA cis splicing, via spliceosome"/>
    <property type="evidence" value="ECO:0007669"/>
    <property type="project" value="TreeGrafter"/>
</dbReference>
<evidence type="ECO:0000259" key="3">
    <source>
        <dbReference type="Pfam" id="PF09732"/>
    </source>
</evidence>
<dbReference type="SMART" id="SM01050">
    <property type="entry name" value="CactinC_cactus"/>
    <property type="match status" value="1"/>
</dbReference>
<dbReference type="GO" id="GO:0005681">
    <property type="term" value="C:spliceosomal complex"/>
    <property type="evidence" value="ECO:0007669"/>
    <property type="project" value="TreeGrafter"/>
</dbReference>
<organism evidence="5 6">
    <name type="scientific">Escallonia herrerae</name>
    <dbReference type="NCBI Taxonomy" id="1293975"/>
    <lineage>
        <taxon>Eukaryota</taxon>
        <taxon>Viridiplantae</taxon>
        <taxon>Streptophyta</taxon>
        <taxon>Embryophyta</taxon>
        <taxon>Tracheophyta</taxon>
        <taxon>Spermatophyta</taxon>
        <taxon>Magnoliopsida</taxon>
        <taxon>eudicotyledons</taxon>
        <taxon>Gunneridae</taxon>
        <taxon>Pentapetalae</taxon>
        <taxon>asterids</taxon>
        <taxon>campanulids</taxon>
        <taxon>Escalloniales</taxon>
        <taxon>Escalloniaceae</taxon>
        <taxon>Escallonia</taxon>
    </lineage>
</organism>
<dbReference type="InterPro" id="IPR019134">
    <property type="entry name" value="Cactin_C"/>
</dbReference>
<dbReference type="Proteomes" id="UP001188597">
    <property type="component" value="Unassembled WGS sequence"/>
</dbReference>
<sequence length="371" mass="43234">MSKVSWSGNPREGKSRKITLDEIGKYLSRKAEKKARKVARKLKSQSVSGNVNLNNETLFVWRKKIEREVESGLPILERYSVNHEKKRLRESVAELEKLKKRREERAVYKAQRQEEMAFLARGRAGTEYEDWERKEEEFVLKQSKLKSEIRLQKGSAKPIDKLINLVEGSTDERGLHSSVVTEVENFLERKSYKELEELNSQIESKMRSGQAQVVEFWEDVARRLEFWKAKACLNEIYANMSCTRQPSGSEDNLHNDHTLDQIDDHGTANDADSLYPEPITRVDGCLENFFLRKPKFLTRVQSGYVWNKYNQTHYDHDNPPPKMIQGYEFEIYYPNLIDMARAPSYVLEKDGDSRDTRIIRFHSGPPLPSGL</sequence>
<feature type="domain" description="Splicing factor Cactin C-terminal" evidence="3">
    <location>
        <begin position="290"/>
        <end position="366"/>
    </location>
</feature>
<evidence type="ECO:0000313" key="6">
    <source>
        <dbReference type="Proteomes" id="UP001188597"/>
    </source>
</evidence>
<accession>A0AA88VIT4</accession>
<feature type="domain" description="Splicing factor cactin central" evidence="4">
    <location>
        <begin position="123"/>
        <end position="164"/>
    </location>
</feature>
<dbReference type="AlphaFoldDB" id="A0AA88VIT4"/>
<dbReference type="GO" id="GO:0005737">
    <property type="term" value="C:cytoplasm"/>
    <property type="evidence" value="ECO:0007669"/>
    <property type="project" value="TreeGrafter"/>
</dbReference>
<dbReference type="Pfam" id="PF09732">
    <property type="entry name" value="CactinC_cactus"/>
    <property type="match status" value="1"/>
</dbReference>
<dbReference type="InterPro" id="IPR018816">
    <property type="entry name" value="Cactin_central"/>
</dbReference>
<dbReference type="Pfam" id="PF10312">
    <property type="entry name" value="Cactin_mid"/>
    <property type="match status" value="2"/>
</dbReference>
<dbReference type="EMBL" id="JAVXUP010001917">
    <property type="protein sequence ID" value="KAK3007010.1"/>
    <property type="molecule type" value="Genomic_DNA"/>
</dbReference>
<feature type="domain" description="Splicing factor cactin central" evidence="4">
    <location>
        <begin position="169"/>
        <end position="236"/>
    </location>
</feature>
<gene>
    <name evidence="5" type="ORF">RJ639_016207</name>
</gene>
<dbReference type="PANTHER" id="PTHR21737:SF4">
    <property type="entry name" value="SPLICING FACTOR CACTIN"/>
    <property type="match status" value="1"/>
</dbReference>
<protein>
    <recommendedName>
        <fullName evidence="2">Splicing factor Cactin</fullName>
    </recommendedName>
</protein>
<name>A0AA88VIT4_9ASTE</name>
<dbReference type="PANTHER" id="PTHR21737">
    <property type="entry name" value="POLYGLUTAMINE BINDING PROTEIN 1/MARVEL MEMBRANE-ASSOCIATING DOMAIN CONTAINING 3"/>
    <property type="match status" value="1"/>
</dbReference>
<comment type="caution">
    <text evidence="5">The sequence shown here is derived from an EMBL/GenBank/DDBJ whole genome shotgun (WGS) entry which is preliminary data.</text>
</comment>
<evidence type="ECO:0000256" key="1">
    <source>
        <dbReference type="ARBA" id="ARBA00006895"/>
    </source>
</evidence>
<keyword evidence="6" id="KW-1185">Reference proteome</keyword>
<evidence type="ECO:0000256" key="2">
    <source>
        <dbReference type="ARBA" id="ARBA00034534"/>
    </source>
</evidence>
<comment type="similarity">
    <text evidence="1">Belongs to the CACTIN family.</text>
</comment>
<evidence type="ECO:0000313" key="5">
    <source>
        <dbReference type="EMBL" id="KAK3007010.1"/>
    </source>
</evidence>
<proteinExistence type="inferred from homology"/>
<evidence type="ECO:0000259" key="4">
    <source>
        <dbReference type="Pfam" id="PF10312"/>
    </source>
</evidence>
<reference evidence="5" key="1">
    <citation type="submission" date="2022-12" db="EMBL/GenBank/DDBJ databases">
        <title>Draft genome assemblies for two species of Escallonia (Escalloniales).</title>
        <authorList>
            <person name="Chanderbali A."/>
            <person name="Dervinis C."/>
            <person name="Anghel I."/>
            <person name="Soltis D."/>
            <person name="Soltis P."/>
            <person name="Zapata F."/>
        </authorList>
    </citation>
    <scope>NUCLEOTIDE SEQUENCE</scope>
    <source>
        <strain evidence="5">UCBG64.0493</strain>
        <tissue evidence="5">Leaf</tissue>
    </source>
</reference>